<gene>
    <name evidence="1" type="ORF">FNE76_08165</name>
</gene>
<protein>
    <submittedName>
        <fullName evidence="1">NAD(P)H-quinone oxidoreductase</fullName>
    </submittedName>
</protein>
<reference evidence="1 2" key="3">
    <citation type="submission" date="2019-07" db="EMBL/GenBank/DDBJ databases">
        <authorList>
            <person name="Papic B."/>
        </authorList>
    </citation>
    <scope>NUCLEOTIDE SEQUENCE [LARGE SCALE GENOMIC DNA]</scope>
    <source>
        <strain evidence="1 2">L8b</strain>
    </source>
</reference>
<proteinExistence type="predicted"/>
<evidence type="ECO:0000313" key="2">
    <source>
        <dbReference type="Proteomes" id="UP000319322"/>
    </source>
</evidence>
<sequence>MLSCSCFPKVFRMPKAVLSVIATRPGGPEVLELVPRELPALKRGEMRVRVHAAGVNRP</sequence>
<dbReference type="Gene3D" id="3.90.180.10">
    <property type="entry name" value="Medium-chain alcohol dehydrogenases, catalytic domain"/>
    <property type="match status" value="1"/>
</dbReference>
<name>A0A553UEF6_9HELI</name>
<reference evidence="2" key="1">
    <citation type="submission" date="2019-07" db="EMBL/GenBank/DDBJ databases">
        <title>Helicobacter labacensis sp. nov., Helicobacter mehlei sp. nov. and Helicobacter vulpis sp. nov., isolated from gastric mucosa of red fox (Vulpis vulpis).</title>
        <authorList>
            <person name="Papic B."/>
        </authorList>
    </citation>
    <scope>NUCLEOTIDE SEQUENCE [LARGE SCALE GENOMIC DNA]</scope>
    <source>
        <strain evidence="2">L8b</strain>
    </source>
</reference>
<organism evidence="1 2">
    <name type="scientific">Helicobacter mehlei</name>
    <dbReference type="NCBI Taxonomy" id="2316080"/>
    <lineage>
        <taxon>Bacteria</taxon>
        <taxon>Pseudomonadati</taxon>
        <taxon>Campylobacterota</taxon>
        <taxon>Epsilonproteobacteria</taxon>
        <taxon>Campylobacterales</taxon>
        <taxon>Helicobacteraceae</taxon>
        <taxon>Helicobacter</taxon>
    </lineage>
</organism>
<comment type="caution">
    <text evidence="1">The sequence shown here is derived from an EMBL/GenBank/DDBJ whole genome shotgun (WGS) entry which is preliminary data.</text>
</comment>
<evidence type="ECO:0000313" key="1">
    <source>
        <dbReference type="EMBL" id="TSA78546.1"/>
    </source>
</evidence>
<dbReference type="EMBL" id="VKGC01000083">
    <property type="protein sequence ID" value="TSA78546.1"/>
    <property type="molecule type" value="Genomic_DNA"/>
</dbReference>
<dbReference type="InterPro" id="IPR011032">
    <property type="entry name" value="GroES-like_sf"/>
</dbReference>
<reference evidence="1 2" key="2">
    <citation type="submission" date="2019-07" db="EMBL/GenBank/DDBJ databases">
        <title>Helicobacter labacensis sp. nov., Helicobacter mehlei sp. nov. and Helicobacter vulpis sp. nov., isolated from gastric mucosa of red fox (Vulpis vulpis).</title>
        <authorList>
            <person name="Kusar D."/>
            <person name="Gruntar I."/>
            <person name="Pate M."/>
            <person name="Zajc U."/>
            <person name="Ocepek M."/>
        </authorList>
    </citation>
    <scope>NUCLEOTIDE SEQUENCE [LARGE SCALE GENOMIC DNA]</scope>
    <source>
        <strain evidence="1 2">L8b</strain>
    </source>
</reference>
<accession>A0A553UEF6</accession>
<keyword evidence="2" id="KW-1185">Reference proteome</keyword>
<dbReference type="SUPFAM" id="SSF50129">
    <property type="entry name" value="GroES-like"/>
    <property type="match status" value="1"/>
</dbReference>
<feature type="non-terminal residue" evidence="1">
    <location>
        <position position="58"/>
    </location>
</feature>
<dbReference type="Proteomes" id="UP000319322">
    <property type="component" value="Unassembled WGS sequence"/>
</dbReference>
<dbReference type="AlphaFoldDB" id="A0A553UEF6"/>